<reference evidence="2 3" key="1">
    <citation type="submission" date="2021-08" db="EMBL/GenBank/DDBJ databases">
        <title>Comparative Genomics Analysis of the Genus Qipengyuania Reveals Extensive Genetic Diversity and Metabolic Versatility, Including the Description of Fifteen Novel Species.</title>
        <authorList>
            <person name="Liu Y."/>
        </authorList>
    </citation>
    <scope>NUCLEOTIDE SEQUENCE [LARGE SCALE GENOMIC DNA]</scope>
    <source>
        <strain evidence="2 3">YG27</strain>
    </source>
</reference>
<evidence type="ECO:0008006" key="4">
    <source>
        <dbReference type="Google" id="ProtNLM"/>
    </source>
</evidence>
<keyword evidence="3" id="KW-1185">Reference proteome</keyword>
<dbReference type="EMBL" id="JAIGNU010000001">
    <property type="protein sequence ID" value="MBX7500470.1"/>
    <property type="molecule type" value="Genomic_DNA"/>
</dbReference>
<dbReference type="RefSeq" id="WP_221600768.1">
    <property type="nucleotide sequence ID" value="NZ_CAXPSY010000012.1"/>
</dbReference>
<evidence type="ECO:0000256" key="1">
    <source>
        <dbReference type="SAM" id="Phobius"/>
    </source>
</evidence>
<dbReference type="Proteomes" id="UP000782554">
    <property type="component" value="Unassembled WGS sequence"/>
</dbReference>
<keyword evidence="1" id="KW-0812">Transmembrane</keyword>
<proteinExistence type="predicted"/>
<keyword evidence="1" id="KW-1133">Transmembrane helix</keyword>
<evidence type="ECO:0000313" key="2">
    <source>
        <dbReference type="EMBL" id="MBX7500470.1"/>
    </source>
</evidence>
<feature type="transmembrane region" description="Helical" evidence="1">
    <location>
        <begin position="6"/>
        <end position="26"/>
    </location>
</feature>
<accession>A0ABS7JS51</accession>
<gene>
    <name evidence="2" type="ORF">K3181_03290</name>
</gene>
<protein>
    <recommendedName>
        <fullName evidence="4">C-type cytochrome biogenesis protein CcmI</fullName>
    </recommendedName>
</protein>
<name>A0ABS7JS51_9SPHN</name>
<organism evidence="2 3">
    <name type="scientific">Qipengyuania mesophila</name>
    <dbReference type="NCBI Taxonomy" id="2867246"/>
    <lineage>
        <taxon>Bacteria</taxon>
        <taxon>Pseudomonadati</taxon>
        <taxon>Pseudomonadota</taxon>
        <taxon>Alphaproteobacteria</taxon>
        <taxon>Sphingomonadales</taxon>
        <taxon>Erythrobacteraceae</taxon>
        <taxon>Qipengyuania</taxon>
    </lineage>
</organism>
<keyword evidence="1" id="KW-0472">Membrane</keyword>
<comment type="caution">
    <text evidence="2">The sequence shown here is derived from an EMBL/GenBank/DDBJ whole genome shotgun (WGS) entry which is preliminary data.</text>
</comment>
<evidence type="ECO:0000313" key="3">
    <source>
        <dbReference type="Proteomes" id="UP000782554"/>
    </source>
</evidence>
<sequence>MDPDLLLIFGFILTILMIVMPMAYLFQKRAAEHEERKLELLARKAEAEAAMGSRGSADYRKFEDRLRVLERIATDGNHNLALQIEQLRDLQEIENTAAQGERAL</sequence>